<feature type="domain" description="EamA" evidence="2">
    <location>
        <begin position="6"/>
        <end position="137"/>
    </location>
</feature>
<reference evidence="3" key="1">
    <citation type="submission" date="2013-11" db="EMBL/GenBank/DDBJ databases">
        <title>Draft genome sequence of the broad-host-range Rhizobium sp. LPU83 strain, a member of the low-genetic diversity Oregon-like Rhizobium sp. group.</title>
        <authorList>
            <person name="Wibberg D."/>
            <person name="Puehler A."/>
            <person name="Schlueter A."/>
        </authorList>
    </citation>
    <scope>NUCLEOTIDE SEQUENCE [LARGE SCALE GENOMIC DNA]</scope>
    <source>
        <strain evidence="3">LPU83</strain>
        <plasmid evidence="3">pLPU83c</plasmid>
    </source>
</reference>
<feature type="transmembrane region" description="Helical" evidence="1">
    <location>
        <begin position="151"/>
        <end position="169"/>
    </location>
</feature>
<dbReference type="PANTHER" id="PTHR22911">
    <property type="entry name" value="ACYL-MALONYL CONDENSING ENZYME-RELATED"/>
    <property type="match status" value="1"/>
</dbReference>
<feature type="transmembrane region" description="Helical" evidence="1">
    <location>
        <begin position="95"/>
        <end position="114"/>
    </location>
</feature>
<dbReference type="GO" id="GO:0016020">
    <property type="term" value="C:membrane"/>
    <property type="evidence" value="ECO:0007669"/>
    <property type="project" value="InterPro"/>
</dbReference>
<dbReference type="AlphaFoldDB" id="W6RKE7"/>
<proteinExistence type="predicted"/>
<keyword evidence="1" id="KW-0472">Membrane</keyword>
<feature type="transmembrane region" description="Helical" evidence="1">
    <location>
        <begin position="68"/>
        <end position="89"/>
    </location>
</feature>
<sequence>MKVQQLGTFYILGAAMLWSTAGLFMGLLVTLDVWTILFWRSFFGAIAVGGAALMRGDAAFHPRVLRRSWFVATCCSALGMVAFIPALHLTSVANVAMVHASLPVLAAIASALTLRERPSPPTVFFSGAALVGAAVIFTGSPSGSSSQLGNLLALLMTISIAFMTVALRADRGRSVLWIIAASNVIAAIVALCFAPSISIDLNEALLLACFALIQMVLGLVLYSKGAQLLPSAEVALFSLVEVPLSPLWVWLMFDQRPGLPSVLGGAIIVTTAIGHILTRWRRDADRQWRCPP</sequence>
<dbReference type="Pfam" id="PF00892">
    <property type="entry name" value="EamA"/>
    <property type="match status" value="2"/>
</dbReference>
<dbReference type="HOGENOM" id="CLU_033863_17_0_5"/>
<organism evidence="3 4">
    <name type="scientific">Rhizobium favelukesii</name>
    <dbReference type="NCBI Taxonomy" id="348824"/>
    <lineage>
        <taxon>Bacteria</taxon>
        <taxon>Pseudomonadati</taxon>
        <taxon>Pseudomonadota</taxon>
        <taxon>Alphaproteobacteria</taxon>
        <taxon>Hyphomicrobiales</taxon>
        <taxon>Rhizobiaceae</taxon>
        <taxon>Rhizobium/Agrobacterium group</taxon>
        <taxon>Rhizobium</taxon>
    </lineage>
</organism>
<dbReference type="Proteomes" id="UP000019443">
    <property type="component" value="Plasmid pLPU83c"/>
</dbReference>
<keyword evidence="4" id="KW-1185">Reference proteome</keyword>
<feature type="transmembrane region" description="Helical" evidence="1">
    <location>
        <begin position="204"/>
        <end position="222"/>
    </location>
</feature>
<evidence type="ECO:0000259" key="2">
    <source>
        <dbReference type="Pfam" id="PF00892"/>
    </source>
</evidence>
<feature type="transmembrane region" description="Helical" evidence="1">
    <location>
        <begin position="7"/>
        <end position="31"/>
    </location>
</feature>
<feature type="transmembrane region" description="Helical" evidence="1">
    <location>
        <begin position="234"/>
        <end position="253"/>
    </location>
</feature>
<dbReference type="EMBL" id="HG916854">
    <property type="protein sequence ID" value="CDM61334.1"/>
    <property type="molecule type" value="Genomic_DNA"/>
</dbReference>
<dbReference type="InterPro" id="IPR000620">
    <property type="entry name" value="EamA_dom"/>
</dbReference>
<protein>
    <recommendedName>
        <fullName evidence="2">EamA domain-containing protein</fullName>
    </recommendedName>
</protein>
<feature type="transmembrane region" description="Helical" evidence="1">
    <location>
        <begin position="176"/>
        <end position="198"/>
    </location>
</feature>
<accession>W6RKE7</accession>
<feature type="transmembrane region" description="Helical" evidence="1">
    <location>
        <begin position="121"/>
        <end position="139"/>
    </location>
</feature>
<name>W6RKE7_9HYPH</name>
<dbReference type="KEGG" id="rhl:LPU83_pLPU83c_0772"/>
<dbReference type="PATRIC" id="fig|348824.6.peg.5543"/>
<feature type="transmembrane region" description="Helical" evidence="1">
    <location>
        <begin position="37"/>
        <end position="56"/>
    </location>
</feature>
<keyword evidence="1" id="KW-0812">Transmembrane</keyword>
<feature type="domain" description="EamA" evidence="2">
    <location>
        <begin position="148"/>
        <end position="273"/>
    </location>
</feature>
<evidence type="ECO:0000313" key="4">
    <source>
        <dbReference type="Proteomes" id="UP000019443"/>
    </source>
</evidence>
<dbReference type="InterPro" id="IPR037185">
    <property type="entry name" value="EmrE-like"/>
</dbReference>
<dbReference type="RefSeq" id="WP_024315568.1">
    <property type="nucleotide sequence ID" value="NZ_ATTO01000023.1"/>
</dbReference>
<keyword evidence="1" id="KW-1133">Transmembrane helix</keyword>
<evidence type="ECO:0000256" key="1">
    <source>
        <dbReference type="SAM" id="Phobius"/>
    </source>
</evidence>
<evidence type="ECO:0000313" key="3">
    <source>
        <dbReference type="EMBL" id="CDM61334.1"/>
    </source>
</evidence>
<gene>
    <name evidence="3" type="ORF">LPU83_pLPU83c_0772</name>
</gene>
<geneLocation type="plasmid" evidence="3 4">
    <name>pLPU83c</name>
</geneLocation>
<feature type="transmembrane region" description="Helical" evidence="1">
    <location>
        <begin position="259"/>
        <end position="278"/>
    </location>
</feature>
<keyword evidence="3" id="KW-0614">Plasmid</keyword>
<dbReference type="SUPFAM" id="SSF103481">
    <property type="entry name" value="Multidrug resistance efflux transporter EmrE"/>
    <property type="match status" value="2"/>
</dbReference>
<dbReference type="PANTHER" id="PTHR22911:SF135">
    <property type="entry name" value="BLR4310 PROTEIN"/>
    <property type="match status" value="1"/>
</dbReference>